<gene>
    <name evidence="1" type="ORF">FKW77_005095</name>
</gene>
<dbReference type="AlphaFoldDB" id="A0A517LQ88"/>
<name>A0A517LQ88_9PEZI</name>
<organism evidence="1 2">
    <name type="scientific">Venturia effusa</name>
    <dbReference type="NCBI Taxonomy" id="50376"/>
    <lineage>
        <taxon>Eukaryota</taxon>
        <taxon>Fungi</taxon>
        <taxon>Dikarya</taxon>
        <taxon>Ascomycota</taxon>
        <taxon>Pezizomycotina</taxon>
        <taxon>Dothideomycetes</taxon>
        <taxon>Pleosporomycetidae</taxon>
        <taxon>Venturiales</taxon>
        <taxon>Venturiaceae</taxon>
        <taxon>Venturia</taxon>
    </lineage>
</organism>
<reference evidence="1 2" key="1">
    <citation type="submission" date="2019-07" db="EMBL/GenBank/DDBJ databases">
        <title>Finished genome of Venturia effusa.</title>
        <authorList>
            <person name="Young C.A."/>
            <person name="Cox M.P."/>
            <person name="Ganley A.R.D."/>
            <person name="David W.J."/>
        </authorList>
    </citation>
    <scope>NUCLEOTIDE SEQUENCE [LARGE SCALE GENOMIC DNA]</scope>
    <source>
        <strain evidence="2">albino</strain>
    </source>
</reference>
<sequence length="127" mass="14793">MAKSGVSFLDLPSELRQKIIAETYDIVHFIKRYAYSFNGSGPIATSKFLQRGNYVLHEKKMQPKTYHKSLYYRDCKAFVKGVRSWTRTLKQVDERLMDDVEYVQDKFGNGSGKLLVNLRRIGFNLCE</sequence>
<proteinExistence type="predicted"/>
<evidence type="ECO:0000313" key="2">
    <source>
        <dbReference type="Proteomes" id="UP000316270"/>
    </source>
</evidence>
<dbReference type="EMBL" id="CP042202">
    <property type="protein sequence ID" value="QDS77766.1"/>
    <property type="molecule type" value="Genomic_DNA"/>
</dbReference>
<evidence type="ECO:0000313" key="1">
    <source>
        <dbReference type="EMBL" id="QDS77766.1"/>
    </source>
</evidence>
<protein>
    <submittedName>
        <fullName evidence="1">Uncharacterized protein</fullName>
    </submittedName>
</protein>
<accession>A0A517LQ88</accession>
<keyword evidence="2" id="KW-1185">Reference proteome</keyword>
<dbReference type="Proteomes" id="UP000316270">
    <property type="component" value="Chromosome 18"/>
</dbReference>